<dbReference type="InterPro" id="IPR050613">
    <property type="entry name" value="Sec_Metabolite_Reg"/>
</dbReference>
<dbReference type="InterPro" id="IPR036864">
    <property type="entry name" value="Zn2-C6_fun-type_DNA-bd_sf"/>
</dbReference>
<dbReference type="GO" id="GO:0008270">
    <property type="term" value="F:zinc ion binding"/>
    <property type="evidence" value="ECO:0007669"/>
    <property type="project" value="InterPro"/>
</dbReference>
<dbReference type="PANTHER" id="PTHR31001:SF90">
    <property type="entry name" value="CENTROMERE DNA-BINDING PROTEIN COMPLEX CBF3 SUBUNIT B"/>
    <property type="match status" value="1"/>
</dbReference>
<accession>A0A9N9U8Y4</accession>
<gene>
    <name evidence="5" type="ORF">CBYS24578_00013276</name>
</gene>
<evidence type="ECO:0000313" key="6">
    <source>
        <dbReference type="Proteomes" id="UP000754883"/>
    </source>
</evidence>
<dbReference type="InterPro" id="IPR001138">
    <property type="entry name" value="Zn2Cys6_DnaBD"/>
</dbReference>
<comment type="subcellular location">
    <subcellularLocation>
        <location evidence="1">Nucleus</location>
    </subcellularLocation>
</comment>
<dbReference type="PROSITE" id="PS50048">
    <property type="entry name" value="ZN2_CY6_FUNGAL_2"/>
    <property type="match status" value="1"/>
</dbReference>
<dbReference type="Gene3D" id="4.10.240.10">
    <property type="entry name" value="Zn(2)-C6 fungal-type DNA-binding domain"/>
    <property type="match status" value="1"/>
</dbReference>
<evidence type="ECO:0000313" key="5">
    <source>
        <dbReference type="EMBL" id="CAG9982481.1"/>
    </source>
</evidence>
<dbReference type="OrthoDB" id="3014581at2759"/>
<feature type="domain" description="Zn(2)-C6 fungal-type" evidence="4">
    <location>
        <begin position="11"/>
        <end position="40"/>
    </location>
</feature>
<organism evidence="5 6">
    <name type="scientific">Clonostachys byssicola</name>
    <dbReference type="NCBI Taxonomy" id="160290"/>
    <lineage>
        <taxon>Eukaryota</taxon>
        <taxon>Fungi</taxon>
        <taxon>Dikarya</taxon>
        <taxon>Ascomycota</taxon>
        <taxon>Pezizomycotina</taxon>
        <taxon>Sordariomycetes</taxon>
        <taxon>Hypocreomycetidae</taxon>
        <taxon>Hypocreales</taxon>
        <taxon>Bionectriaceae</taxon>
        <taxon>Clonostachys</taxon>
    </lineage>
</organism>
<comment type="caution">
    <text evidence="5">The sequence shown here is derived from an EMBL/GenBank/DDBJ whole genome shotgun (WGS) entry which is preliminary data.</text>
</comment>
<keyword evidence="6" id="KW-1185">Reference proteome</keyword>
<proteinExistence type="predicted"/>
<reference evidence="5 6" key="2">
    <citation type="submission" date="2021-10" db="EMBL/GenBank/DDBJ databases">
        <authorList>
            <person name="Piombo E."/>
        </authorList>
    </citation>
    <scope>NUCLEOTIDE SEQUENCE [LARGE SCALE GENOMIC DNA]</scope>
</reference>
<dbReference type="AlphaFoldDB" id="A0A9N9U8Y4"/>
<dbReference type="SMART" id="SM00066">
    <property type="entry name" value="GAL4"/>
    <property type="match status" value="1"/>
</dbReference>
<dbReference type="Pfam" id="PF00172">
    <property type="entry name" value="Zn_clus"/>
    <property type="match status" value="1"/>
</dbReference>
<feature type="compositionally biased region" description="Polar residues" evidence="3">
    <location>
        <begin position="103"/>
        <end position="114"/>
    </location>
</feature>
<dbReference type="CDD" id="cd12148">
    <property type="entry name" value="fungal_TF_MHR"/>
    <property type="match status" value="1"/>
</dbReference>
<dbReference type="EMBL" id="CABFNO020001340">
    <property type="protein sequence ID" value="CAG9982481.1"/>
    <property type="molecule type" value="Genomic_DNA"/>
</dbReference>
<dbReference type="SUPFAM" id="SSF57701">
    <property type="entry name" value="Zn2/Cys6 DNA-binding domain"/>
    <property type="match status" value="1"/>
</dbReference>
<dbReference type="GO" id="GO:0000981">
    <property type="term" value="F:DNA-binding transcription factor activity, RNA polymerase II-specific"/>
    <property type="evidence" value="ECO:0007669"/>
    <property type="project" value="InterPro"/>
</dbReference>
<name>A0A9N9U8Y4_9HYPO</name>
<keyword evidence="2" id="KW-0539">Nucleus</keyword>
<evidence type="ECO:0000259" key="4">
    <source>
        <dbReference type="PROSITE" id="PS50048"/>
    </source>
</evidence>
<dbReference type="PROSITE" id="PS00463">
    <property type="entry name" value="ZN2_CY6_FUNGAL_1"/>
    <property type="match status" value="1"/>
</dbReference>
<feature type="region of interest" description="Disordered" evidence="3">
    <location>
        <begin position="633"/>
        <end position="677"/>
    </location>
</feature>
<evidence type="ECO:0000256" key="2">
    <source>
        <dbReference type="ARBA" id="ARBA00023242"/>
    </source>
</evidence>
<sequence length="708" mass="78715">MPRQSRQRPVSCSFCRVRKLRCSRDFPCTNCTSRGRQCPHPTDDKDVHQAPLSVSALAAAVSSLSPTSSAGDGAILSRLERLEALLATHTKEPQSAHGLPVDTPSSVGSHQSDKVVTQQNVLPPILPPNAHKLDADAVLLEQSTFDSPNPNDTSVLSNSSYVFRICPIRLITPSATPYIFQSPPCGSFPEPVRCIWLPQREEAKELVNAYIEELIFLQHITHGPALRLLVDQVYDSLQSGAEVHLGSVALLLSVCADITYLWTPSISRPAINLSDAEASCQSSFWTKATLDVLDHGHRNSHVSIEAIQATMMLTFIIGNMEGIAIRSRTIVAQAITMARELSLHRIDCRLLPGQVPKYTGIQAEIGRRVWWYLAATDWMLSRFSGPHEGSYTVLPSQMSVNRPLNINDEDLTDDGTMVGRPVEEPTHSSYFLQRVDMANLMRILSDRMPHGPAHAEYSVILELDATIDRFLQGIPKFVHLDADGLAQQEASCPRRRAHITIQKHTINLITYSQRCKLHLPFFVRGTFDPAYAYSRTVCLKAAGDILEMERLLRTEQFRFALRCSKLSLIIHSLFSAGLVLLMDLGLKNGSTDKSESRTRMRQIWNVLEEARSQSGLAKRLLELLRQVMKKHNVPVPTPQDEPRVRSTSFERGQSALPLTPNSGMSKGRTYGDSPSNPESIDWGNLGTDMDIDGVDWDSLMISFDGPFV</sequence>
<dbReference type="Proteomes" id="UP000754883">
    <property type="component" value="Unassembled WGS sequence"/>
</dbReference>
<dbReference type="PANTHER" id="PTHR31001">
    <property type="entry name" value="UNCHARACTERIZED TRANSCRIPTIONAL REGULATORY PROTEIN"/>
    <property type="match status" value="1"/>
</dbReference>
<dbReference type="GO" id="GO:0005634">
    <property type="term" value="C:nucleus"/>
    <property type="evidence" value="ECO:0007669"/>
    <property type="project" value="UniProtKB-SubCell"/>
</dbReference>
<evidence type="ECO:0000256" key="1">
    <source>
        <dbReference type="ARBA" id="ARBA00004123"/>
    </source>
</evidence>
<dbReference type="CDD" id="cd00067">
    <property type="entry name" value="GAL4"/>
    <property type="match status" value="1"/>
</dbReference>
<feature type="region of interest" description="Disordered" evidence="3">
    <location>
        <begin position="89"/>
        <end position="114"/>
    </location>
</feature>
<evidence type="ECO:0000256" key="3">
    <source>
        <dbReference type="SAM" id="MobiDB-lite"/>
    </source>
</evidence>
<reference evidence="6" key="1">
    <citation type="submission" date="2019-06" db="EMBL/GenBank/DDBJ databases">
        <authorList>
            <person name="Broberg M."/>
        </authorList>
    </citation>
    <scope>NUCLEOTIDE SEQUENCE [LARGE SCALE GENOMIC DNA]</scope>
</reference>
<protein>
    <recommendedName>
        <fullName evidence="4">Zn(2)-C6 fungal-type domain-containing protein</fullName>
    </recommendedName>
</protein>